<evidence type="ECO:0000256" key="3">
    <source>
        <dbReference type="ARBA" id="ARBA00022777"/>
    </source>
</evidence>
<organism evidence="4">
    <name type="scientific">uncultured marine phage</name>
    <dbReference type="NCBI Taxonomy" id="707152"/>
    <lineage>
        <taxon>Viruses</taxon>
        <taxon>environmental samples</taxon>
    </lineage>
</organism>
<gene>
    <name evidence="4" type="primary">adk</name>
    <name evidence="4" type="ORF">SLAVMIC_00355</name>
</gene>
<dbReference type="InterPro" id="IPR000850">
    <property type="entry name" value="Adenylat/UMP-CMP_kin"/>
</dbReference>
<dbReference type="InterPro" id="IPR033690">
    <property type="entry name" value="Adenylat_kinase_CS"/>
</dbReference>
<dbReference type="NCBIfam" id="NF011105">
    <property type="entry name" value="PRK14532.1"/>
    <property type="match status" value="1"/>
</dbReference>
<proteinExistence type="inferred from homology"/>
<keyword evidence="2" id="KW-0547">Nucleotide-binding</keyword>
<dbReference type="GO" id="GO:0004017">
    <property type="term" value="F:AMP kinase activity"/>
    <property type="evidence" value="ECO:0007669"/>
    <property type="project" value="UniProtKB-EC"/>
</dbReference>
<evidence type="ECO:0000256" key="2">
    <source>
        <dbReference type="ARBA" id="ARBA00022741"/>
    </source>
</evidence>
<reference evidence="4" key="1">
    <citation type="submission" date="2021-06" db="EMBL/GenBank/DDBJ databases">
        <authorList>
            <person name="Gannon L."/>
            <person name="Redgwell R T."/>
            <person name="Michniewski S."/>
            <person name="Harrison D C."/>
            <person name="Millard A."/>
        </authorList>
    </citation>
    <scope>NUCLEOTIDE SEQUENCE</scope>
</reference>
<dbReference type="EC" id="2.7.4.3" evidence="4"/>
<evidence type="ECO:0000313" key="4">
    <source>
        <dbReference type="EMBL" id="CAG7580318.1"/>
    </source>
</evidence>
<evidence type="ECO:0000256" key="1">
    <source>
        <dbReference type="ARBA" id="ARBA00022679"/>
    </source>
</evidence>
<protein>
    <submittedName>
        <fullName evidence="4">Adenylate kinase</fullName>
        <ecNumber evidence="4">2.7.4.3</ecNumber>
    </submittedName>
</protein>
<keyword evidence="1 4" id="KW-0808">Transferase</keyword>
<name>A0A8D9CE10_9VIRU</name>
<dbReference type="HAMAP" id="MF_00235">
    <property type="entry name" value="Adenylate_kinase_Adk"/>
    <property type="match status" value="1"/>
</dbReference>
<dbReference type="Pfam" id="PF00406">
    <property type="entry name" value="ADK"/>
    <property type="match status" value="1"/>
</dbReference>
<dbReference type="PANTHER" id="PTHR23359">
    <property type="entry name" value="NUCLEOTIDE KINASE"/>
    <property type="match status" value="1"/>
</dbReference>
<dbReference type="InterPro" id="IPR027417">
    <property type="entry name" value="P-loop_NTPase"/>
</dbReference>
<dbReference type="PRINTS" id="PR00094">
    <property type="entry name" value="ADENYLTKNASE"/>
</dbReference>
<dbReference type="PROSITE" id="PS00113">
    <property type="entry name" value="ADENYLATE_KINASE"/>
    <property type="match status" value="1"/>
</dbReference>
<sequence>MNVVLLGPPGSGKGTQGKIVTNQFNLISVIAGDILRAEKRSGSKLGDEIKEIIDKGNLVPDEMIDTIMDKFLINCGMRMIKTGFVFDGYPRTLGQAEYLDKICEKYETQIDLVFFFDVEKEVLIKRILERGKTSGREDDKDKNIISKRMDNYDKLTAPVKDYYKEKLVVLDGSKSIDDINQEIRTVMTKKFSEKFLKSGLIPIDKLNKRFGDGDWNPTGY</sequence>
<dbReference type="CDD" id="cd01428">
    <property type="entry name" value="ADK"/>
    <property type="match status" value="1"/>
</dbReference>
<dbReference type="SUPFAM" id="SSF52540">
    <property type="entry name" value="P-loop containing nucleoside triphosphate hydrolases"/>
    <property type="match status" value="1"/>
</dbReference>
<dbReference type="Gene3D" id="3.40.50.300">
    <property type="entry name" value="P-loop containing nucleotide triphosphate hydrolases"/>
    <property type="match status" value="1"/>
</dbReference>
<dbReference type="GO" id="GO:0005524">
    <property type="term" value="F:ATP binding"/>
    <property type="evidence" value="ECO:0007669"/>
    <property type="project" value="InterPro"/>
</dbReference>
<dbReference type="EMBL" id="OU342829">
    <property type="protein sequence ID" value="CAG7580318.1"/>
    <property type="molecule type" value="Genomic_DNA"/>
</dbReference>
<keyword evidence="3 4" id="KW-0418">Kinase</keyword>
<accession>A0A8D9CE10</accession>
<dbReference type="NCBIfam" id="NF001381">
    <property type="entry name" value="PRK00279.1-3"/>
    <property type="match status" value="1"/>
</dbReference>